<dbReference type="SMART" id="SM00015">
    <property type="entry name" value="IQ"/>
    <property type="match status" value="3"/>
</dbReference>
<organism evidence="2 4">
    <name type="scientific">Tetradesmus obliquus</name>
    <name type="common">Green alga</name>
    <name type="synonym">Acutodesmus obliquus</name>
    <dbReference type="NCBI Taxonomy" id="3088"/>
    <lineage>
        <taxon>Eukaryota</taxon>
        <taxon>Viridiplantae</taxon>
        <taxon>Chlorophyta</taxon>
        <taxon>core chlorophytes</taxon>
        <taxon>Chlorophyceae</taxon>
        <taxon>CS clade</taxon>
        <taxon>Sphaeropleales</taxon>
        <taxon>Scenedesmaceae</taxon>
        <taxon>Tetradesmus</taxon>
    </lineage>
</organism>
<dbReference type="InterPro" id="IPR000048">
    <property type="entry name" value="IQ_motif_EF-hand-BS"/>
</dbReference>
<sequence>MALDRLSAAAARAVDEYCERCRAAEQHRKEEEHAAVVLQSCWRGKLQRHELQKLSHVALTIQRCWRGYLGRQRFAAARSARNTQLREAYFNHQATVIQNCWRGHFSRSRVHDFYKRKAYLAAVAAANAAVRAGMAAELQEALQHQQQQAQQAAKQQFDAQVSRLHHPASTGCRPGIFSSQVTAGGAVRVPAVVAGQPLEQHLRAAAKQQAAGTVKQQQEAMWQTIHSSASATSSTAGFSFPAGSAAARAASAAAAAAAGPALSSSGSAAAAGEHLPAQLRPLVASAGKLAAAVVASVDDWYAARADANMPDGSFNPSLTLQQSAEYEAVRQAAGLEGRISRGLMLMLHDGQPFNNITKPAPGMQPSSPAGSTITAPATNSSQEAESSRSPVQYHGGSWGNNGQLSPGRLVGAQQQQTARTAGSPQHMQQEQKHWQHNKHAGTFFSKHLKQAF</sequence>
<dbReference type="CDD" id="cd23767">
    <property type="entry name" value="IQCD"/>
    <property type="match status" value="1"/>
</dbReference>
<gene>
    <name evidence="3" type="ORF">BQ4739_LOCUS17259</name>
    <name evidence="2" type="ORF">BQ4739_LOCUS1834</name>
</gene>
<dbReference type="PROSITE" id="PS50096">
    <property type="entry name" value="IQ"/>
    <property type="match status" value="3"/>
</dbReference>
<dbReference type="Pfam" id="PF00612">
    <property type="entry name" value="IQ"/>
    <property type="match status" value="3"/>
</dbReference>
<dbReference type="EMBL" id="FNXT01001269">
    <property type="protein sequence ID" value="SZX76895.1"/>
    <property type="molecule type" value="Genomic_DNA"/>
</dbReference>
<name>A0A383V9A3_TETOB</name>
<accession>A0A383V9A3</accession>
<dbReference type="EMBL" id="FNXT01000136">
    <property type="protein sequence ID" value="SZX61329.1"/>
    <property type="molecule type" value="Genomic_DNA"/>
</dbReference>
<feature type="compositionally biased region" description="Polar residues" evidence="1">
    <location>
        <begin position="417"/>
        <end position="428"/>
    </location>
</feature>
<feature type="compositionally biased region" description="Low complexity" evidence="1">
    <location>
        <begin position="147"/>
        <end position="160"/>
    </location>
</feature>
<feature type="region of interest" description="Disordered" evidence="1">
    <location>
        <begin position="357"/>
        <end position="436"/>
    </location>
</feature>
<dbReference type="SUPFAM" id="SSF52540">
    <property type="entry name" value="P-loop containing nucleoside triphosphate hydrolases"/>
    <property type="match status" value="1"/>
</dbReference>
<evidence type="ECO:0000256" key="1">
    <source>
        <dbReference type="SAM" id="MobiDB-lite"/>
    </source>
</evidence>
<proteinExistence type="predicted"/>
<dbReference type="Gene3D" id="1.20.5.190">
    <property type="match status" value="1"/>
</dbReference>
<feature type="compositionally biased region" description="Polar residues" evidence="1">
    <location>
        <begin position="364"/>
        <end position="390"/>
    </location>
</feature>
<dbReference type="InterPro" id="IPR027417">
    <property type="entry name" value="P-loop_NTPase"/>
</dbReference>
<dbReference type="Proteomes" id="UP000256970">
    <property type="component" value="Unassembled WGS sequence"/>
</dbReference>
<feature type="region of interest" description="Disordered" evidence="1">
    <location>
        <begin position="147"/>
        <end position="172"/>
    </location>
</feature>
<reference evidence="2 4" key="1">
    <citation type="submission" date="2016-10" db="EMBL/GenBank/DDBJ databases">
        <authorList>
            <person name="Cai Z."/>
        </authorList>
    </citation>
    <scope>NUCLEOTIDE SEQUENCE [LARGE SCALE GENOMIC DNA]</scope>
</reference>
<keyword evidence="4" id="KW-1185">Reference proteome</keyword>
<dbReference type="AlphaFoldDB" id="A0A383V9A3"/>
<evidence type="ECO:0000313" key="4">
    <source>
        <dbReference type="Proteomes" id="UP000256970"/>
    </source>
</evidence>
<evidence type="ECO:0000313" key="2">
    <source>
        <dbReference type="EMBL" id="SZX61329.1"/>
    </source>
</evidence>
<protein>
    <submittedName>
        <fullName evidence="2">Uncharacterized protein</fullName>
    </submittedName>
</protein>
<evidence type="ECO:0000313" key="3">
    <source>
        <dbReference type="EMBL" id="SZX76895.1"/>
    </source>
</evidence>
<dbReference type="STRING" id="3088.A0A383V9A3"/>